<sequence length="29" mass="3007">MKVGIIGTGAIGLGSVALLLSFNHKPILW</sequence>
<protein>
    <submittedName>
        <fullName evidence="1">Uncharacterized protein</fullName>
    </submittedName>
</protein>
<organism evidence="1">
    <name type="scientific">marine metagenome</name>
    <dbReference type="NCBI Taxonomy" id="408172"/>
    <lineage>
        <taxon>unclassified sequences</taxon>
        <taxon>metagenomes</taxon>
        <taxon>ecological metagenomes</taxon>
    </lineage>
</organism>
<name>A0A383A1Q9_9ZZZZ</name>
<dbReference type="EMBL" id="UINC01188315">
    <property type="protein sequence ID" value="SVE01470.1"/>
    <property type="molecule type" value="Genomic_DNA"/>
</dbReference>
<proteinExistence type="predicted"/>
<accession>A0A383A1Q9</accession>
<gene>
    <name evidence="1" type="ORF">METZ01_LOCUS454324</name>
</gene>
<evidence type="ECO:0000313" key="1">
    <source>
        <dbReference type="EMBL" id="SVE01470.1"/>
    </source>
</evidence>
<feature type="non-terminal residue" evidence="1">
    <location>
        <position position="29"/>
    </location>
</feature>
<dbReference type="AlphaFoldDB" id="A0A383A1Q9"/>
<reference evidence="1" key="1">
    <citation type="submission" date="2018-05" db="EMBL/GenBank/DDBJ databases">
        <authorList>
            <person name="Lanie J.A."/>
            <person name="Ng W.-L."/>
            <person name="Kazmierczak K.M."/>
            <person name="Andrzejewski T.M."/>
            <person name="Davidsen T.M."/>
            <person name="Wayne K.J."/>
            <person name="Tettelin H."/>
            <person name="Glass J.I."/>
            <person name="Rusch D."/>
            <person name="Podicherti R."/>
            <person name="Tsui H.-C.T."/>
            <person name="Winkler M.E."/>
        </authorList>
    </citation>
    <scope>NUCLEOTIDE SEQUENCE</scope>
</reference>